<feature type="transmembrane region" description="Helical" evidence="1">
    <location>
        <begin position="317"/>
        <end position="334"/>
    </location>
</feature>
<dbReference type="RefSeq" id="WP_166106985.1">
    <property type="nucleotide sequence ID" value="NZ_JAADJT010000011.1"/>
</dbReference>
<protein>
    <recommendedName>
        <fullName evidence="4">O-antigen ligase domain-containing protein</fullName>
    </recommendedName>
</protein>
<gene>
    <name evidence="2" type="ORF">GW587_22850</name>
</gene>
<sequence length="671" mass="73975">MRHMAWSRLLSLLFFAGAALAIRAYPMQGSWLSAILAGYTAMLWWRPVLWLFAMPALLPALDLAPLTGWFFLEEIDLLLLIGAGFAYWQLEPADPDLPRWPPLFIAGLLLLAACCAIGLWRGLRPLPAFDANAMNNYLSPYNALRIGKAWLWSFILLPPLRRAAGAQLQGVRRYLISGLLTGLLLVVCAAIRERWQFPGLTNFSSDYRITAPFSAMHTGGAALDGYLALCFPLLAVYVFGRPARLKAAGALALLALTLYAGLSTFSRGLYLAFAVAVLVLLFCAVDIRRCGKAAAFALIATVPLLAAANWVFAVGGYRGYAAALMVSAVVILAATPRRHVAAALATMLLLASIAPIYNGYFVNQRFSSSGEDLARRVRHWRQTLSMMDEDGATAMLGMGLGKFPATYYWRNHSREVPPSYRYLDAGNNRYLRLVAGDYPAGYGELLRILQSVDLRPRRQYLLGVDIWNNGPPGFLRINLCERQLLYPQNCLQIPMRQVPHAPYWQRYQFPLNSGVLGTTSRPVWLEIAAEGVGAVIDIDNVSLSGDNHELLRNGGFSDANNYWFFSSDRNHLPWHIKNLGLNLYFEMGGAGVLAYAMLLFSVCLSLLRRIQARRDLAAAALLASLAAFHTVGLFDSLIDVPRITLLSTLLMCAAALRPVQTDASPSARLTP</sequence>
<proteinExistence type="predicted"/>
<keyword evidence="1" id="KW-0812">Transmembrane</keyword>
<reference evidence="2 3" key="1">
    <citation type="submission" date="2020-01" db="EMBL/GenBank/DDBJ databases">
        <authorList>
            <person name="Lee S.D."/>
        </authorList>
    </citation>
    <scope>NUCLEOTIDE SEQUENCE [LARGE SCALE GENOMIC DNA]</scope>
    <source>
        <strain evidence="2 3">SAP-35</strain>
    </source>
</reference>
<dbReference type="Proteomes" id="UP000666369">
    <property type="component" value="Unassembled WGS sequence"/>
</dbReference>
<dbReference type="EMBL" id="JAADJT010000011">
    <property type="protein sequence ID" value="NGZ87086.1"/>
    <property type="molecule type" value="Genomic_DNA"/>
</dbReference>
<feature type="transmembrane region" description="Helical" evidence="1">
    <location>
        <begin position="174"/>
        <end position="195"/>
    </location>
</feature>
<feature type="transmembrane region" description="Helical" evidence="1">
    <location>
        <begin position="100"/>
        <end position="120"/>
    </location>
</feature>
<feature type="transmembrane region" description="Helical" evidence="1">
    <location>
        <begin position="245"/>
        <end position="262"/>
    </location>
</feature>
<evidence type="ECO:0000313" key="3">
    <source>
        <dbReference type="Proteomes" id="UP000666369"/>
    </source>
</evidence>
<evidence type="ECO:0008006" key="4">
    <source>
        <dbReference type="Google" id="ProtNLM"/>
    </source>
</evidence>
<feature type="transmembrane region" description="Helical" evidence="1">
    <location>
        <begin position="215"/>
        <end position="238"/>
    </location>
</feature>
<accession>A0ABX0FR12</accession>
<feature type="transmembrane region" description="Helical" evidence="1">
    <location>
        <begin position="34"/>
        <end position="58"/>
    </location>
</feature>
<dbReference type="InterPro" id="IPR051533">
    <property type="entry name" value="WaaL-like"/>
</dbReference>
<feature type="transmembrane region" description="Helical" evidence="1">
    <location>
        <begin position="268"/>
        <end position="287"/>
    </location>
</feature>
<keyword evidence="1" id="KW-1133">Transmembrane helix</keyword>
<organism evidence="2 3">
    <name type="scientific">Duganella aceris</name>
    <dbReference type="NCBI Taxonomy" id="2703883"/>
    <lineage>
        <taxon>Bacteria</taxon>
        <taxon>Pseudomonadati</taxon>
        <taxon>Pseudomonadota</taxon>
        <taxon>Betaproteobacteria</taxon>
        <taxon>Burkholderiales</taxon>
        <taxon>Oxalobacteraceae</taxon>
        <taxon>Telluria group</taxon>
        <taxon>Duganella</taxon>
    </lineage>
</organism>
<dbReference type="PANTHER" id="PTHR37422:SF13">
    <property type="entry name" value="LIPOPOLYSACCHARIDE BIOSYNTHESIS PROTEIN PA4999-RELATED"/>
    <property type="match status" value="1"/>
</dbReference>
<keyword evidence="3" id="KW-1185">Reference proteome</keyword>
<feature type="transmembrane region" description="Helical" evidence="1">
    <location>
        <begin position="294"/>
        <end position="311"/>
    </location>
</feature>
<keyword evidence="1" id="KW-0472">Membrane</keyword>
<feature type="transmembrane region" description="Helical" evidence="1">
    <location>
        <begin position="70"/>
        <end position="88"/>
    </location>
</feature>
<dbReference type="PANTHER" id="PTHR37422">
    <property type="entry name" value="TEICHURONIC ACID BIOSYNTHESIS PROTEIN TUAE"/>
    <property type="match status" value="1"/>
</dbReference>
<feature type="transmembrane region" description="Helical" evidence="1">
    <location>
        <begin position="616"/>
        <end position="634"/>
    </location>
</feature>
<name>A0ABX0FR12_9BURK</name>
<reference evidence="3" key="2">
    <citation type="submission" date="2023-07" db="EMBL/GenBank/DDBJ databases">
        <title>Duganella aceri sp. nov., isolated from tree sap.</title>
        <authorList>
            <person name="Kim I.S."/>
        </authorList>
    </citation>
    <scope>NUCLEOTIDE SEQUENCE [LARGE SCALE GENOMIC DNA]</scope>
    <source>
        <strain evidence="3">SAP-35</strain>
    </source>
</reference>
<evidence type="ECO:0000313" key="2">
    <source>
        <dbReference type="EMBL" id="NGZ87086.1"/>
    </source>
</evidence>
<feature type="transmembrane region" description="Helical" evidence="1">
    <location>
        <begin position="583"/>
        <end position="604"/>
    </location>
</feature>
<evidence type="ECO:0000256" key="1">
    <source>
        <dbReference type="SAM" id="Phobius"/>
    </source>
</evidence>
<comment type="caution">
    <text evidence="2">The sequence shown here is derived from an EMBL/GenBank/DDBJ whole genome shotgun (WGS) entry which is preliminary data.</text>
</comment>
<feature type="transmembrane region" description="Helical" evidence="1">
    <location>
        <begin position="341"/>
        <end position="360"/>
    </location>
</feature>